<organism evidence="2 3">
    <name type="scientific">Spiroplasma ixodetis</name>
    <dbReference type="NCBI Taxonomy" id="2141"/>
    <lineage>
        <taxon>Bacteria</taxon>
        <taxon>Bacillati</taxon>
        <taxon>Mycoplasmatota</taxon>
        <taxon>Mollicutes</taxon>
        <taxon>Entomoplasmatales</taxon>
        <taxon>Spiroplasmataceae</taxon>
        <taxon>Spiroplasma</taxon>
    </lineage>
</organism>
<name>A0ABM8BSV8_9MOLU</name>
<dbReference type="EMBL" id="AP026933">
    <property type="protein sequence ID" value="BDT02939.1"/>
    <property type="molecule type" value="Genomic_DNA"/>
</dbReference>
<dbReference type="PANTHER" id="PTHR36846:SF1">
    <property type="entry name" value="PROTEIN VIAA"/>
    <property type="match status" value="1"/>
</dbReference>
<dbReference type="SUPFAM" id="SSF53300">
    <property type="entry name" value="vWA-like"/>
    <property type="match status" value="1"/>
</dbReference>
<dbReference type="Pfam" id="PF13519">
    <property type="entry name" value="VWA_2"/>
    <property type="match status" value="1"/>
</dbReference>
<dbReference type="InterPro" id="IPR002035">
    <property type="entry name" value="VWF_A"/>
</dbReference>
<dbReference type="InterPro" id="IPR036465">
    <property type="entry name" value="vWFA_dom_sf"/>
</dbReference>
<evidence type="ECO:0000259" key="1">
    <source>
        <dbReference type="Pfam" id="PF13519"/>
    </source>
</evidence>
<dbReference type="RefSeq" id="WP_281749120.1">
    <property type="nucleotide sequence ID" value="NZ_AP026933.1"/>
</dbReference>
<dbReference type="Gene3D" id="3.40.50.410">
    <property type="entry name" value="von Willebrand factor, type A domain"/>
    <property type="match status" value="1"/>
</dbReference>
<dbReference type="Proteomes" id="UP001163387">
    <property type="component" value="Chromosome"/>
</dbReference>
<protein>
    <recommendedName>
        <fullName evidence="1">VWFA domain-containing protein</fullName>
    </recommendedName>
</protein>
<accession>A0ABM8BSV8</accession>
<keyword evidence="3" id="KW-1185">Reference proteome</keyword>
<dbReference type="PANTHER" id="PTHR36846">
    <property type="entry name" value="PROTEIN VIAA"/>
    <property type="match status" value="1"/>
</dbReference>
<evidence type="ECO:0000313" key="2">
    <source>
        <dbReference type="EMBL" id="BDT02939.1"/>
    </source>
</evidence>
<proteinExistence type="predicted"/>
<evidence type="ECO:0000313" key="3">
    <source>
        <dbReference type="Proteomes" id="UP001163387"/>
    </source>
</evidence>
<gene>
    <name evidence="2" type="ORF">SHM_05850</name>
</gene>
<reference evidence="2 3" key="1">
    <citation type="journal article" date="2022" name="Front. Microbiol.">
        <title>Male-killing mechanisms vary between Spiroplasma species.</title>
        <authorList>
            <person name="Arai H."/>
            <person name="Inoue M."/>
            <person name="Kageyama D."/>
        </authorList>
    </citation>
    <scope>NUCLEOTIDE SEQUENCE [LARGE SCALE GENOMIC DNA]</scope>
    <source>
        <strain evidence="3">sHm</strain>
    </source>
</reference>
<feature type="domain" description="VWFA" evidence="1">
    <location>
        <begin position="326"/>
        <end position="426"/>
    </location>
</feature>
<sequence>MEELIESHVSQILETKLKKMSLSETNLSSFAWFKRNFAWLAPEFDQQISHFYLNEVLEKSKNIVISPIIKRELRLYFWVMINGIDRLKNNWQEIYTRAKNLDSLMINYFHYFQEKFKDRKLNSKLTFDNFTRHWESLIVQRIVNYKLFETMQMRQKYLTMWSNNIKIINEVRHIIGFAWNFFGRFWEGDLNDFKKINLNTIIQYGEILNKNPAIIEIARLLGRWKGISGLTEKQIHQKVQIEYELKPLGKWPEEIVGITEGKDLEHLLPLELVNLAIPELNAIFYKKFVEEKLAITEFESMDLVATEHLVEEVVEVPIPESEGPFILCIDTSKSMSHSPEIIAKSIALAISKIALQEKRPCYMINFSGKFETYDLSNLVSSIPNLIHFLGHSFKGHTNINPAISHALTIMQSKTYHNADLLVVSDFLSANITKNNINLMLQLKAKANRFYAINIASSTLPNNFKKYFTNYWHYDPRDPFAARKIALNLAKTKKIK</sequence>